<evidence type="ECO:0000313" key="1">
    <source>
        <dbReference type="EMBL" id="MBW94714.1"/>
    </source>
</evidence>
<sequence length="48" mass="5299">MPNSVLEHNLGVTICKCTCPVGLPKILQISLFKFSIHKTQQSITNSKT</sequence>
<dbReference type="EMBL" id="GGEC01014231">
    <property type="protein sequence ID" value="MBW94714.1"/>
    <property type="molecule type" value="Transcribed_RNA"/>
</dbReference>
<accession>A0A2P2JML4</accession>
<protein>
    <submittedName>
        <fullName evidence="1">Uncharacterized protein MANES_14G051500</fullName>
    </submittedName>
</protein>
<reference evidence="1" key="1">
    <citation type="submission" date="2018-02" db="EMBL/GenBank/DDBJ databases">
        <title>Rhizophora mucronata_Transcriptome.</title>
        <authorList>
            <person name="Meera S.P."/>
            <person name="Sreeshan A."/>
            <person name="Augustine A."/>
        </authorList>
    </citation>
    <scope>NUCLEOTIDE SEQUENCE</scope>
    <source>
        <tissue evidence="1">Leaf</tissue>
    </source>
</reference>
<organism evidence="1">
    <name type="scientific">Rhizophora mucronata</name>
    <name type="common">Asiatic mangrove</name>
    <dbReference type="NCBI Taxonomy" id="61149"/>
    <lineage>
        <taxon>Eukaryota</taxon>
        <taxon>Viridiplantae</taxon>
        <taxon>Streptophyta</taxon>
        <taxon>Embryophyta</taxon>
        <taxon>Tracheophyta</taxon>
        <taxon>Spermatophyta</taxon>
        <taxon>Magnoliopsida</taxon>
        <taxon>eudicotyledons</taxon>
        <taxon>Gunneridae</taxon>
        <taxon>Pentapetalae</taxon>
        <taxon>rosids</taxon>
        <taxon>fabids</taxon>
        <taxon>Malpighiales</taxon>
        <taxon>Rhizophoraceae</taxon>
        <taxon>Rhizophora</taxon>
    </lineage>
</organism>
<dbReference type="AlphaFoldDB" id="A0A2P2JML4"/>
<proteinExistence type="predicted"/>
<name>A0A2P2JML4_RHIMU</name>